<dbReference type="InterPro" id="IPR040971">
    <property type="entry name" value="PlyB_C"/>
</dbReference>
<protein>
    <recommendedName>
        <fullName evidence="5">MACPF domain-containing protein</fullName>
    </recommendedName>
</protein>
<proteinExistence type="predicted"/>
<organism evidence="3 4">
    <name type="scientific">Paramarasmius palmivorus</name>
    <dbReference type="NCBI Taxonomy" id="297713"/>
    <lineage>
        <taxon>Eukaryota</taxon>
        <taxon>Fungi</taxon>
        <taxon>Dikarya</taxon>
        <taxon>Basidiomycota</taxon>
        <taxon>Agaricomycotina</taxon>
        <taxon>Agaricomycetes</taxon>
        <taxon>Agaricomycetidae</taxon>
        <taxon>Agaricales</taxon>
        <taxon>Marasmiineae</taxon>
        <taxon>Marasmiaceae</taxon>
        <taxon>Paramarasmius</taxon>
    </lineage>
</organism>
<evidence type="ECO:0008006" key="5">
    <source>
        <dbReference type="Google" id="ProtNLM"/>
    </source>
</evidence>
<dbReference type="Pfam" id="PF22693">
    <property type="entry name" value="MACPF_1"/>
    <property type="match status" value="1"/>
</dbReference>
<feature type="domain" description="MACPF-like" evidence="2">
    <location>
        <begin position="50"/>
        <end position="316"/>
    </location>
</feature>
<dbReference type="AlphaFoldDB" id="A0AAW0D8M1"/>
<sequence>MDAACPRFQDTVSSLLPASDSNDPRAPGDTLIDVIRDPVRRNKLIDDNNLLKGVVMTRDGPIASSRELIERPGTLNAIVNTRGTIETTTVETEFTETLMRKNYNSISVKVSAPFITASAEFSNSSSFKNTETEKTILVSSRYLFRQGRIDFSPPGSGFGDDVQLSSGFSNAINNALTRPTPSDKREALYQVFQEYGHVFRTRVQIGGVLSAHTMEVFKRTENETEVRRDVQLGLEGAVKGWGGGITGGHGNTEGTITTEQNRTLNVRYIVHGGDYTKIQETGLWIASTNQSEYWRDIEVSAVVSVTDMLPEPIRTTVGNLMKPFLGKWVDVERVPNTSQFPRGIFQPKDAIPSGWYWLGHAADSTKALIVKPTLPLRAGRNPAITNGRVGSGFTDQPSPNLPQYTFLSTYFGGGFVYNLPPGSLLAALRPDLFGEGRWSLYGDAIATSIYITRPIPPTDPADECFDSQPAIRVRLPGSDNPPRPRWLLKKNVVLFDSSEY</sequence>
<keyword evidence="4" id="KW-1185">Reference proteome</keyword>
<gene>
    <name evidence="3" type="ORF">VNI00_006674</name>
</gene>
<evidence type="ECO:0000313" key="3">
    <source>
        <dbReference type="EMBL" id="KAK7047443.1"/>
    </source>
</evidence>
<evidence type="ECO:0000313" key="4">
    <source>
        <dbReference type="Proteomes" id="UP001383192"/>
    </source>
</evidence>
<reference evidence="3 4" key="1">
    <citation type="submission" date="2024-01" db="EMBL/GenBank/DDBJ databases">
        <title>A draft genome for a cacao thread blight-causing isolate of Paramarasmius palmivorus.</title>
        <authorList>
            <person name="Baruah I.K."/>
            <person name="Bukari Y."/>
            <person name="Amoako-Attah I."/>
            <person name="Meinhardt L.W."/>
            <person name="Bailey B.A."/>
            <person name="Cohen S.P."/>
        </authorList>
    </citation>
    <scope>NUCLEOTIDE SEQUENCE [LARGE SCALE GENOMIC DNA]</scope>
    <source>
        <strain evidence="3 4">GH-12</strain>
    </source>
</reference>
<evidence type="ECO:0000259" key="2">
    <source>
        <dbReference type="Pfam" id="PF22693"/>
    </source>
</evidence>
<name>A0AAW0D8M1_9AGAR</name>
<dbReference type="Pfam" id="PF18684">
    <property type="entry name" value="PlyB_C"/>
    <property type="match status" value="1"/>
</dbReference>
<accession>A0AAW0D8M1</accession>
<dbReference type="InterPro" id="IPR054586">
    <property type="entry name" value="MACPF_1_fungal"/>
</dbReference>
<dbReference type="Proteomes" id="UP001383192">
    <property type="component" value="Unassembled WGS sequence"/>
</dbReference>
<feature type="domain" description="Pleurotolysin B C-terminal" evidence="1">
    <location>
        <begin position="323"/>
        <end position="496"/>
    </location>
</feature>
<dbReference type="EMBL" id="JAYKXP010000020">
    <property type="protein sequence ID" value="KAK7047443.1"/>
    <property type="molecule type" value="Genomic_DNA"/>
</dbReference>
<evidence type="ECO:0000259" key="1">
    <source>
        <dbReference type="Pfam" id="PF18684"/>
    </source>
</evidence>
<comment type="caution">
    <text evidence="3">The sequence shown here is derived from an EMBL/GenBank/DDBJ whole genome shotgun (WGS) entry which is preliminary data.</text>
</comment>